<feature type="region of interest" description="Disordered" evidence="1">
    <location>
        <begin position="69"/>
        <end position="100"/>
    </location>
</feature>
<evidence type="ECO:0000256" key="1">
    <source>
        <dbReference type="SAM" id="MobiDB-lite"/>
    </source>
</evidence>
<name>A0AAD7V6Q0_9FUNG</name>
<evidence type="ECO:0000313" key="3">
    <source>
        <dbReference type="Proteomes" id="UP001234581"/>
    </source>
</evidence>
<dbReference type="Proteomes" id="UP001234581">
    <property type="component" value="Unassembled WGS sequence"/>
</dbReference>
<gene>
    <name evidence="2" type="ORF">O0I10_004886</name>
</gene>
<protein>
    <submittedName>
        <fullName evidence="2">Uncharacterized protein</fullName>
    </submittedName>
</protein>
<feature type="compositionally biased region" description="Acidic residues" evidence="1">
    <location>
        <begin position="251"/>
        <end position="260"/>
    </location>
</feature>
<proteinExistence type="predicted"/>
<keyword evidence="3" id="KW-1185">Reference proteome</keyword>
<feature type="compositionally biased region" description="Basic residues" evidence="1">
    <location>
        <begin position="214"/>
        <end position="225"/>
    </location>
</feature>
<sequence length="300" mass="34864">MLKIFAHKKRRASILDISQKSLSNPTTTTTASSIYTATTSIHGDESPIIHVPKKQVPVNSSSPILMMPKPKHAIPPTQGVLDPGDKDKTELEEQQQQPAEERVIQDIQRRRASSSLDLDDRVEALQRQVYMIQQQRELERAQWKQREQEHRLREREMMEKICQTQDQLRMALAGNSRNSNSRPPSRPRSTLLLMDEQEDVDYEIPPPPLYAAAGHHRRGGCRHQRPMASPRPRRNSATSIHSRHHWSSPESDYEDEEEEDQRYNFSPGGGQRRHYPRPRPSESTTQQRRARRPVSYYCYH</sequence>
<accession>A0AAD7V6Q0</accession>
<evidence type="ECO:0000313" key="2">
    <source>
        <dbReference type="EMBL" id="KAJ8659521.1"/>
    </source>
</evidence>
<dbReference type="AlphaFoldDB" id="A0AAD7V6Q0"/>
<organism evidence="2 3">
    <name type="scientific">Lichtheimia ornata</name>
    <dbReference type="NCBI Taxonomy" id="688661"/>
    <lineage>
        <taxon>Eukaryota</taxon>
        <taxon>Fungi</taxon>
        <taxon>Fungi incertae sedis</taxon>
        <taxon>Mucoromycota</taxon>
        <taxon>Mucoromycotina</taxon>
        <taxon>Mucoromycetes</taxon>
        <taxon>Mucorales</taxon>
        <taxon>Lichtheimiaceae</taxon>
        <taxon>Lichtheimia</taxon>
    </lineage>
</organism>
<comment type="caution">
    <text evidence="2">The sequence shown here is derived from an EMBL/GenBank/DDBJ whole genome shotgun (WGS) entry which is preliminary data.</text>
</comment>
<dbReference type="GeneID" id="83212299"/>
<dbReference type="EMBL" id="JARTCD010000018">
    <property type="protein sequence ID" value="KAJ8659521.1"/>
    <property type="molecule type" value="Genomic_DNA"/>
</dbReference>
<dbReference type="RefSeq" id="XP_058344434.1">
    <property type="nucleotide sequence ID" value="XM_058484935.1"/>
</dbReference>
<reference evidence="2 3" key="1">
    <citation type="submission" date="2023-03" db="EMBL/GenBank/DDBJ databases">
        <title>Genome sequence of Lichtheimia ornata CBS 291.66.</title>
        <authorList>
            <person name="Mohabir J.T."/>
            <person name="Shea T.P."/>
            <person name="Kurbessoian T."/>
            <person name="Berby B."/>
            <person name="Fontaine J."/>
            <person name="Livny J."/>
            <person name="Gnirke A."/>
            <person name="Stajich J.E."/>
            <person name="Cuomo C.A."/>
        </authorList>
    </citation>
    <scope>NUCLEOTIDE SEQUENCE [LARGE SCALE GENOMIC DNA]</scope>
    <source>
        <strain evidence="2">CBS 291.66</strain>
    </source>
</reference>
<feature type="region of interest" description="Disordered" evidence="1">
    <location>
        <begin position="206"/>
        <end position="300"/>
    </location>
</feature>